<name>A0AC35TTB5_9BILA</name>
<proteinExistence type="predicted"/>
<dbReference type="WBParaSite" id="RSKR_0000385800.1">
    <property type="protein sequence ID" value="RSKR_0000385800.1"/>
    <property type="gene ID" value="RSKR_0000385800"/>
</dbReference>
<sequence length="248" mass="27130">MSFGGFFKMLQQEYQLVLFCVCSILALFLLICLINYLYDVVQSPSSKGNGSRKQRYSYIEVSDSEFGAKTIGDLDSEIKQPETQSGNTTTTQEKNVTETPVSTTADEITTQDTIIPTSRLVSTFLNHKGKVMSNCKNTIVNVDISLSSETIEARSKAKKKAGSSVDTSSKKVCKRHYTPKSSNANSRNLFKKARSLSSVTSQTEDPTTVRNTTCGKSLSSFSSASVGDIPSTTFEYLKPDVQGTAKNK</sequence>
<evidence type="ECO:0000313" key="1">
    <source>
        <dbReference type="Proteomes" id="UP000095286"/>
    </source>
</evidence>
<evidence type="ECO:0000313" key="2">
    <source>
        <dbReference type="WBParaSite" id="RSKR_0000385800.1"/>
    </source>
</evidence>
<organism evidence="1 2">
    <name type="scientific">Rhabditophanes sp. KR3021</name>
    <dbReference type="NCBI Taxonomy" id="114890"/>
    <lineage>
        <taxon>Eukaryota</taxon>
        <taxon>Metazoa</taxon>
        <taxon>Ecdysozoa</taxon>
        <taxon>Nematoda</taxon>
        <taxon>Chromadorea</taxon>
        <taxon>Rhabditida</taxon>
        <taxon>Tylenchina</taxon>
        <taxon>Panagrolaimomorpha</taxon>
        <taxon>Strongyloidoidea</taxon>
        <taxon>Alloionematidae</taxon>
        <taxon>Rhabditophanes</taxon>
    </lineage>
</organism>
<dbReference type="Proteomes" id="UP000095286">
    <property type="component" value="Unplaced"/>
</dbReference>
<reference evidence="2" key="1">
    <citation type="submission" date="2016-11" db="UniProtKB">
        <authorList>
            <consortium name="WormBaseParasite"/>
        </authorList>
    </citation>
    <scope>IDENTIFICATION</scope>
    <source>
        <strain evidence="2">KR3021</strain>
    </source>
</reference>
<protein>
    <submittedName>
        <fullName evidence="2">Uncharacterized protein</fullName>
    </submittedName>
</protein>
<accession>A0AC35TTB5</accession>